<proteinExistence type="predicted"/>
<reference evidence="1" key="1">
    <citation type="submission" date="2023-04" db="EMBL/GenBank/DDBJ databases">
        <title>A chromosome-level genome assembly of the parasitoid wasp Eretmocerus hayati.</title>
        <authorList>
            <person name="Zhong Y."/>
            <person name="Liu S."/>
            <person name="Liu Y."/>
        </authorList>
    </citation>
    <scope>NUCLEOTIDE SEQUENCE</scope>
    <source>
        <strain evidence="1">ZJU_SS_LIU_2023</strain>
    </source>
</reference>
<protein>
    <submittedName>
        <fullName evidence="1">Uncharacterized protein</fullName>
    </submittedName>
</protein>
<gene>
    <name evidence="1" type="ORF">QAD02_020362</name>
</gene>
<keyword evidence="2" id="KW-1185">Reference proteome</keyword>
<evidence type="ECO:0000313" key="1">
    <source>
        <dbReference type="EMBL" id="KAJ8684570.1"/>
    </source>
</evidence>
<dbReference type="Proteomes" id="UP001239111">
    <property type="component" value="Chromosome 1"/>
</dbReference>
<dbReference type="EMBL" id="CM056741">
    <property type="protein sequence ID" value="KAJ8684570.1"/>
    <property type="molecule type" value="Genomic_DNA"/>
</dbReference>
<evidence type="ECO:0000313" key="2">
    <source>
        <dbReference type="Proteomes" id="UP001239111"/>
    </source>
</evidence>
<name>A0ACC2PS10_9HYME</name>
<organism evidence="1 2">
    <name type="scientific">Eretmocerus hayati</name>
    <dbReference type="NCBI Taxonomy" id="131215"/>
    <lineage>
        <taxon>Eukaryota</taxon>
        <taxon>Metazoa</taxon>
        <taxon>Ecdysozoa</taxon>
        <taxon>Arthropoda</taxon>
        <taxon>Hexapoda</taxon>
        <taxon>Insecta</taxon>
        <taxon>Pterygota</taxon>
        <taxon>Neoptera</taxon>
        <taxon>Endopterygota</taxon>
        <taxon>Hymenoptera</taxon>
        <taxon>Apocrita</taxon>
        <taxon>Proctotrupomorpha</taxon>
        <taxon>Chalcidoidea</taxon>
        <taxon>Aphelinidae</taxon>
        <taxon>Aphelininae</taxon>
        <taxon>Eretmocerus</taxon>
    </lineage>
</organism>
<accession>A0ACC2PS10</accession>
<comment type="caution">
    <text evidence="1">The sequence shown here is derived from an EMBL/GenBank/DDBJ whole genome shotgun (WGS) entry which is preliminary data.</text>
</comment>
<sequence length="110" mass="12684">MQEEGPGNENLSNLELLVEQQRLLIERLGKEFEDHNDTSERQTGVNSQCEARSRDHITEIKELADKVCETVAIFSTEIAELGKQFEKLLKRIEELEVIIEDAWGKDRAEE</sequence>